<dbReference type="RefSeq" id="WP_138325164.1">
    <property type="nucleotide sequence ID" value="NZ_VCDI01000002.1"/>
</dbReference>
<dbReference type="InterPro" id="IPR029063">
    <property type="entry name" value="SAM-dependent_MTases_sf"/>
</dbReference>
<organism evidence="1 2">
    <name type="scientific">Lichenicoccus roseus</name>
    <dbReference type="NCBI Taxonomy" id="2683649"/>
    <lineage>
        <taxon>Bacteria</taxon>
        <taxon>Pseudomonadati</taxon>
        <taxon>Pseudomonadota</taxon>
        <taxon>Alphaproteobacteria</taxon>
        <taxon>Acetobacterales</taxon>
        <taxon>Acetobacteraceae</taxon>
        <taxon>Lichenicoccus</taxon>
    </lineage>
</organism>
<dbReference type="SUPFAM" id="SSF53335">
    <property type="entry name" value="S-adenosyl-L-methionine-dependent methyltransferases"/>
    <property type="match status" value="1"/>
</dbReference>
<keyword evidence="2" id="KW-1185">Reference proteome</keyword>
<gene>
    <name evidence="1" type="ORF">FE263_06555</name>
</gene>
<dbReference type="GO" id="GO:0032259">
    <property type="term" value="P:methylation"/>
    <property type="evidence" value="ECO:0007669"/>
    <property type="project" value="UniProtKB-KW"/>
</dbReference>
<comment type="caution">
    <text evidence="1">The sequence shown here is derived from an EMBL/GenBank/DDBJ whole genome shotgun (WGS) entry which is preliminary data.</text>
</comment>
<dbReference type="EMBL" id="VCDI01000002">
    <property type="protein sequence ID" value="TLU73091.1"/>
    <property type="molecule type" value="Genomic_DNA"/>
</dbReference>
<evidence type="ECO:0000313" key="2">
    <source>
        <dbReference type="Proteomes" id="UP000305654"/>
    </source>
</evidence>
<protein>
    <submittedName>
        <fullName evidence="1">Class I SAM-dependent methyltransferase</fullName>
    </submittedName>
</protein>
<dbReference type="Proteomes" id="UP000305654">
    <property type="component" value="Unassembled WGS sequence"/>
</dbReference>
<name>A0A5R9JBU2_9PROT</name>
<keyword evidence="1" id="KW-0808">Transferase</keyword>
<dbReference type="Pfam" id="PF13489">
    <property type="entry name" value="Methyltransf_23"/>
    <property type="match status" value="1"/>
</dbReference>
<evidence type="ECO:0000313" key="1">
    <source>
        <dbReference type="EMBL" id="TLU73091.1"/>
    </source>
</evidence>
<reference evidence="1 2" key="1">
    <citation type="submission" date="2019-05" db="EMBL/GenBank/DDBJ databases">
        <authorList>
            <person name="Pankratov T."/>
            <person name="Grouzdev D."/>
        </authorList>
    </citation>
    <scope>NUCLEOTIDE SEQUENCE [LARGE SCALE GENOMIC DNA]</scope>
    <source>
        <strain evidence="1 2">KEBCLARHB70R</strain>
    </source>
</reference>
<dbReference type="OrthoDB" id="210346at2"/>
<dbReference type="Gene3D" id="3.40.50.150">
    <property type="entry name" value="Vaccinia Virus protein VP39"/>
    <property type="match status" value="1"/>
</dbReference>
<proteinExistence type="predicted"/>
<accession>A0A5R9JBU2</accession>
<keyword evidence="1" id="KW-0489">Methyltransferase</keyword>
<dbReference type="AlphaFoldDB" id="A0A5R9JBU2"/>
<sequence>MDAAAAAASSLADLHSRRMHALLEGLDISGTSGLEFGALHNPIMHKPTASVLYVDHVDTQALRAKYAADPNVDPGRIVAVDIVWNSGTLDSACNGRRFDYVVASHVIEHIPDLVGWLGQLKSVLRPSGTVRLIIPDRNYCFDYRRETSSAADAILAARDGIMMPGPRQILDFMLQYAPRDVGEAWRGQPGSDPLPTRQNYDWAIATAEDAVSNGAYHDVHCWVFTPLAFARLMRQLATYGLIGFACTRCTATAEGSLDFFVHLMATDDAGLIADSWNWAVAQHQPQPADLPRQDFHDRELVARLKAEISALRASTSWRVTEPLRRLVTRFR</sequence>
<dbReference type="GO" id="GO:0008168">
    <property type="term" value="F:methyltransferase activity"/>
    <property type="evidence" value="ECO:0007669"/>
    <property type="project" value="UniProtKB-KW"/>
</dbReference>